<reference evidence="1" key="1">
    <citation type="submission" date="2014-09" db="EMBL/GenBank/DDBJ databases">
        <authorList>
            <person name="Magalhaes I.L.F."/>
            <person name="Oliveira U."/>
            <person name="Santos F.R."/>
            <person name="Vidigal T.H.D.A."/>
            <person name="Brescovit A.D."/>
            <person name="Santos A.J."/>
        </authorList>
    </citation>
    <scope>NUCLEOTIDE SEQUENCE</scope>
    <source>
        <tissue evidence="1">Shoot tissue taken approximately 20 cm above the soil surface</tissue>
    </source>
</reference>
<sequence>MDIMTGTSISKRNINKKISRAITS</sequence>
<name>A0A0A9CC59_ARUDO</name>
<dbReference type="EMBL" id="GBRH01223981">
    <property type="protein sequence ID" value="JAD73914.1"/>
    <property type="molecule type" value="Transcribed_RNA"/>
</dbReference>
<accession>A0A0A9CC59</accession>
<dbReference type="AlphaFoldDB" id="A0A0A9CC59"/>
<proteinExistence type="predicted"/>
<protein>
    <submittedName>
        <fullName evidence="1">Uncharacterized protein</fullName>
    </submittedName>
</protein>
<organism evidence="1">
    <name type="scientific">Arundo donax</name>
    <name type="common">Giant reed</name>
    <name type="synonym">Donax arundinaceus</name>
    <dbReference type="NCBI Taxonomy" id="35708"/>
    <lineage>
        <taxon>Eukaryota</taxon>
        <taxon>Viridiplantae</taxon>
        <taxon>Streptophyta</taxon>
        <taxon>Embryophyta</taxon>
        <taxon>Tracheophyta</taxon>
        <taxon>Spermatophyta</taxon>
        <taxon>Magnoliopsida</taxon>
        <taxon>Liliopsida</taxon>
        <taxon>Poales</taxon>
        <taxon>Poaceae</taxon>
        <taxon>PACMAD clade</taxon>
        <taxon>Arundinoideae</taxon>
        <taxon>Arundineae</taxon>
        <taxon>Arundo</taxon>
    </lineage>
</organism>
<reference evidence="1" key="2">
    <citation type="journal article" date="2015" name="Data Brief">
        <title>Shoot transcriptome of the giant reed, Arundo donax.</title>
        <authorList>
            <person name="Barrero R.A."/>
            <person name="Guerrero F.D."/>
            <person name="Moolhuijzen P."/>
            <person name="Goolsby J.A."/>
            <person name="Tidwell J."/>
            <person name="Bellgard S.E."/>
            <person name="Bellgard M.I."/>
        </authorList>
    </citation>
    <scope>NUCLEOTIDE SEQUENCE</scope>
    <source>
        <tissue evidence="1">Shoot tissue taken approximately 20 cm above the soil surface</tissue>
    </source>
</reference>
<evidence type="ECO:0000313" key="1">
    <source>
        <dbReference type="EMBL" id="JAD73914.1"/>
    </source>
</evidence>